<reference evidence="2 3" key="1">
    <citation type="submission" date="2015-09" db="EMBL/GenBank/DDBJ databases">
        <authorList>
            <consortium name="Pathogen Informatics"/>
        </authorList>
    </citation>
    <scope>NUCLEOTIDE SEQUENCE [LARGE SCALE GENOMIC DNA]</scope>
    <source>
        <strain evidence="2 3">2789STDY5834876</strain>
    </source>
</reference>
<dbReference type="Pfam" id="PF04542">
    <property type="entry name" value="Sigma70_r2"/>
    <property type="match status" value="1"/>
</dbReference>
<dbReference type="STRING" id="39482.ERS852491_03929"/>
<evidence type="ECO:0000313" key="3">
    <source>
        <dbReference type="Proteomes" id="UP000095544"/>
    </source>
</evidence>
<dbReference type="SUPFAM" id="SSF88946">
    <property type="entry name" value="Sigma2 domain of RNA polymerase sigma factors"/>
    <property type="match status" value="1"/>
</dbReference>
<protein>
    <submittedName>
        <fullName evidence="2">RNA polymerase sigma-28 factor</fullName>
    </submittedName>
</protein>
<organism evidence="2 3">
    <name type="scientific">Faecalicatena contorta</name>
    <dbReference type="NCBI Taxonomy" id="39482"/>
    <lineage>
        <taxon>Bacteria</taxon>
        <taxon>Bacillati</taxon>
        <taxon>Bacillota</taxon>
        <taxon>Clostridia</taxon>
        <taxon>Lachnospirales</taxon>
        <taxon>Lachnospiraceae</taxon>
        <taxon>Faecalicatena</taxon>
    </lineage>
</organism>
<dbReference type="GO" id="GO:0006352">
    <property type="term" value="P:DNA-templated transcription initiation"/>
    <property type="evidence" value="ECO:0007669"/>
    <property type="project" value="InterPro"/>
</dbReference>
<dbReference type="Proteomes" id="UP000095544">
    <property type="component" value="Unassembled WGS sequence"/>
</dbReference>
<dbReference type="NCBIfam" id="TIGR02937">
    <property type="entry name" value="sigma70-ECF"/>
    <property type="match status" value="1"/>
</dbReference>
<dbReference type="RefSeq" id="WP_055154732.1">
    <property type="nucleotide sequence ID" value="NZ_CYZU01000048.1"/>
</dbReference>
<proteinExistence type="predicted"/>
<dbReference type="AlphaFoldDB" id="A0A174JG81"/>
<dbReference type="EMBL" id="CYZU01000048">
    <property type="protein sequence ID" value="CUO98692.1"/>
    <property type="molecule type" value="Genomic_DNA"/>
</dbReference>
<evidence type="ECO:0000313" key="2">
    <source>
        <dbReference type="EMBL" id="CUO98692.1"/>
    </source>
</evidence>
<accession>A0A174JG81</accession>
<dbReference type="InterPro" id="IPR050813">
    <property type="entry name" value="Sigma-70_Factor"/>
</dbReference>
<gene>
    <name evidence="2" type="primary">sigK_3</name>
    <name evidence="2" type="ORF">ERS852491_03929</name>
</gene>
<dbReference type="PANTHER" id="PTHR30376">
    <property type="entry name" value="SIGMA FACTOR RPOH HEAT SHOCK RELATED"/>
    <property type="match status" value="1"/>
</dbReference>
<feature type="domain" description="RNA polymerase sigma-70 region 2" evidence="1">
    <location>
        <begin position="8"/>
        <end position="77"/>
    </location>
</feature>
<sequence>MTEEINKLIEDNLMFAYSMANKFRSVPIEYDDLLGIANVGLVKAAQKFDNGSGFSFTTYAGKVISNEILQFLRKQKKHLQSIYSRYLSSAKRKIQECF</sequence>
<dbReference type="OrthoDB" id="1926365at2"/>
<dbReference type="Gene3D" id="1.10.1740.10">
    <property type="match status" value="1"/>
</dbReference>
<name>A0A174JG81_9FIRM</name>
<evidence type="ECO:0000259" key="1">
    <source>
        <dbReference type="Pfam" id="PF04542"/>
    </source>
</evidence>
<dbReference type="InterPro" id="IPR013325">
    <property type="entry name" value="RNA_pol_sigma_r2"/>
</dbReference>
<dbReference type="InterPro" id="IPR014284">
    <property type="entry name" value="RNA_pol_sigma-70_dom"/>
</dbReference>
<dbReference type="PANTHER" id="PTHR30376:SF3">
    <property type="entry name" value="RNA POLYMERASE SIGMA FACTOR RPOH"/>
    <property type="match status" value="1"/>
</dbReference>
<dbReference type="GO" id="GO:0003700">
    <property type="term" value="F:DNA-binding transcription factor activity"/>
    <property type="evidence" value="ECO:0007669"/>
    <property type="project" value="InterPro"/>
</dbReference>
<dbReference type="InterPro" id="IPR007627">
    <property type="entry name" value="RNA_pol_sigma70_r2"/>
</dbReference>